<gene>
    <name evidence="2" type="ORF">EMPG_15209</name>
</gene>
<evidence type="ECO:0000313" key="3">
    <source>
        <dbReference type="Proteomes" id="UP000053573"/>
    </source>
</evidence>
<organism evidence="2 3">
    <name type="scientific">Blastomyces silverae</name>
    <dbReference type="NCBI Taxonomy" id="2060906"/>
    <lineage>
        <taxon>Eukaryota</taxon>
        <taxon>Fungi</taxon>
        <taxon>Dikarya</taxon>
        <taxon>Ascomycota</taxon>
        <taxon>Pezizomycotina</taxon>
        <taxon>Eurotiomycetes</taxon>
        <taxon>Eurotiomycetidae</taxon>
        <taxon>Onygenales</taxon>
        <taxon>Ajellomycetaceae</taxon>
        <taxon>Blastomyces</taxon>
    </lineage>
</organism>
<dbReference type="OrthoDB" id="10517182at2759"/>
<proteinExistence type="predicted"/>
<dbReference type="AlphaFoldDB" id="A0A0H1BJN1"/>
<protein>
    <submittedName>
        <fullName evidence="2">Uncharacterized protein</fullName>
    </submittedName>
</protein>
<keyword evidence="3" id="KW-1185">Reference proteome</keyword>
<name>A0A0H1BJN1_9EURO</name>
<dbReference type="EMBL" id="LDEV01002359">
    <property type="protein sequence ID" value="KLJ09346.1"/>
    <property type="molecule type" value="Genomic_DNA"/>
</dbReference>
<accession>A0A0H1BJN1</accession>
<evidence type="ECO:0000313" key="2">
    <source>
        <dbReference type="EMBL" id="KLJ09346.1"/>
    </source>
</evidence>
<feature type="region of interest" description="Disordered" evidence="1">
    <location>
        <begin position="39"/>
        <end position="65"/>
    </location>
</feature>
<sequence>MAERSPKYRQEIQQEDLVKGRIWSGPLVFDMDPLLRNRVPASPRPLKPRRTLSSFENPVAPTIEV</sequence>
<comment type="caution">
    <text evidence="2">The sequence shown here is derived from an EMBL/GenBank/DDBJ whole genome shotgun (WGS) entry which is preliminary data.</text>
</comment>
<reference evidence="3" key="1">
    <citation type="journal article" date="2015" name="PLoS Genet.">
        <title>The dynamic genome and transcriptome of the human fungal pathogen Blastomyces and close relative Emmonsia.</title>
        <authorList>
            <person name="Munoz J.F."/>
            <person name="Gauthier G.M."/>
            <person name="Desjardins C.A."/>
            <person name="Gallo J.E."/>
            <person name="Holder J."/>
            <person name="Sullivan T.D."/>
            <person name="Marty A.J."/>
            <person name="Carmen J.C."/>
            <person name="Chen Z."/>
            <person name="Ding L."/>
            <person name="Gujja S."/>
            <person name="Magrini V."/>
            <person name="Misas E."/>
            <person name="Mitreva M."/>
            <person name="Priest M."/>
            <person name="Saif S."/>
            <person name="Whiston E.A."/>
            <person name="Young S."/>
            <person name="Zeng Q."/>
            <person name="Goldman W.E."/>
            <person name="Mardis E.R."/>
            <person name="Taylor J.W."/>
            <person name="McEwen J.G."/>
            <person name="Clay O.K."/>
            <person name="Klein B.S."/>
            <person name="Cuomo C.A."/>
        </authorList>
    </citation>
    <scope>NUCLEOTIDE SEQUENCE [LARGE SCALE GENOMIC DNA]</scope>
    <source>
        <strain evidence="3">UAMH 139</strain>
    </source>
</reference>
<dbReference type="Proteomes" id="UP000053573">
    <property type="component" value="Unassembled WGS sequence"/>
</dbReference>
<evidence type="ECO:0000256" key="1">
    <source>
        <dbReference type="SAM" id="MobiDB-lite"/>
    </source>
</evidence>